<dbReference type="AlphaFoldDB" id="A0A2S7D4S8"/>
<comment type="similarity">
    <text evidence="1">Belongs to the 'phage' integrase family.</text>
</comment>
<dbReference type="InterPro" id="IPR013762">
    <property type="entry name" value="Integrase-like_cat_sf"/>
</dbReference>
<dbReference type="GO" id="GO:0006310">
    <property type="term" value="P:DNA recombination"/>
    <property type="evidence" value="ECO:0007669"/>
    <property type="project" value="UniProtKB-KW"/>
</dbReference>
<dbReference type="PANTHER" id="PTHR30349">
    <property type="entry name" value="PHAGE INTEGRASE-RELATED"/>
    <property type="match status" value="1"/>
</dbReference>
<reference evidence="7" key="1">
    <citation type="submission" date="2016-08" db="EMBL/GenBank/DDBJ databases">
        <authorList>
            <person name="Merda D."/>
            <person name="Briand M."/>
            <person name="Taghouti G."/>
            <person name="Carrere S."/>
            <person name="Gouzy J."/>
            <person name="Portier P."/>
            <person name="Jacques M.-A."/>
            <person name="Fischer-Le Saux M."/>
        </authorList>
    </citation>
    <scope>NUCLEOTIDE SEQUENCE [LARGE SCALE GENOMIC DNA]</scope>
    <source>
        <strain evidence="7">CFBP4643</strain>
    </source>
</reference>
<accession>A0A2S7D4S8</accession>
<dbReference type="PANTHER" id="PTHR30349:SF64">
    <property type="entry name" value="PROPHAGE INTEGRASE INTD-RELATED"/>
    <property type="match status" value="1"/>
</dbReference>
<evidence type="ECO:0000259" key="5">
    <source>
        <dbReference type="PROSITE" id="PS51898"/>
    </source>
</evidence>
<evidence type="ECO:0000313" key="7">
    <source>
        <dbReference type="Proteomes" id="UP000238191"/>
    </source>
</evidence>
<evidence type="ECO:0000313" key="6">
    <source>
        <dbReference type="EMBL" id="PPU68817.1"/>
    </source>
</evidence>
<evidence type="ECO:0000256" key="3">
    <source>
        <dbReference type="ARBA" id="ARBA00023125"/>
    </source>
</evidence>
<dbReference type="PROSITE" id="PS51898">
    <property type="entry name" value="TYR_RECOMBINASE"/>
    <property type="match status" value="1"/>
</dbReference>
<dbReference type="SUPFAM" id="SSF56349">
    <property type="entry name" value="DNA breaking-rejoining enzymes"/>
    <property type="match status" value="1"/>
</dbReference>
<proteinExistence type="inferred from homology"/>
<dbReference type="CDD" id="cd00397">
    <property type="entry name" value="DNA_BRE_C"/>
    <property type="match status" value="1"/>
</dbReference>
<dbReference type="InterPro" id="IPR010998">
    <property type="entry name" value="Integrase_recombinase_N"/>
</dbReference>
<dbReference type="Gene3D" id="1.10.150.130">
    <property type="match status" value="1"/>
</dbReference>
<dbReference type="GO" id="GO:0015074">
    <property type="term" value="P:DNA integration"/>
    <property type="evidence" value="ECO:0007669"/>
    <property type="project" value="UniProtKB-KW"/>
</dbReference>
<dbReference type="InterPro" id="IPR002104">
    <property type="entry name" value="Integrase_catalytic"/>
</dbReference>
<keyword evidence="7" id="KW-1185">Reference proteome</keyword>
<dbReference type="Proteomes" id="UP000238191">
    <property type="component" value="Unassembled WGS sequence"/>
</dbReference>
<name>A0A2S7D4S8_9XANT</name>
<dbReference type="InterPro" id="IPR011010">
    <property type="entry name" value="DNA_brk_join_enz"/>
</dbReference>
<feature type="domain" description="Tyr recombinase" evidence="5">
    <location>
        <begin position="196"/>
        <end position="416"/>
    </location>
</feature>
<dbReference type="EMBL" id="MDEI01000005">
    <property type="protein sequence ID" value="PPU68817.1"/>
    <property type="molecule type" value="Genomic_DNA"/>
</dbReference>
<dbReference type="Gene3D" id="1.10.443.10">
    <property type="entry name" value="Intergrase catalytic core"/>
    <property type="match status" value="1"/>
</dbReference>
<evidence type="ECO:0000256" key="2">
    <source>
        <dbReference type="ARBA" id="ARBA00022908"/>
    </source>
</evidence>
<comment type="caution">
    <text evidence="6">The sequence shown here is derived from an EMBL/GenBank/DDBJ whole genome shotgun (WGS) entry which is preliminary data.</text>
</comment>
<evidence type="ECO:0000256" key="4">
    <source>
        <dbReference type="ARBA" id="ARBA00023172"/>
    </source>
</evidence>
<sequence length="428" mass="47554">MIPKAVISSFRPPGEAVLDIYQPQIAQTVALPNRGQARHLLGSTAALPAGFYFVVDRRTSVPIPDVYDFLVSENVSLLGRPKLRHQSNTSRANAEDLVDLLLFANEISTTLAEFSEELLQQYADSMLYVVSPQTSLNYADRTVIKRVSTAKRLFHYLQNNGRLKNRFKIAKVLQRGMERRVIAPDVQVPKTPATDALVKHIATDLVEAISKNLGQMPSEKTQVLTRDRLLFAFLLNTGARISEALSIKISDLPFQKVGKESSLAACHISVIAKGGSYRKLIVPIWLLEELSIYVSTERAEAILASKGKAEHNQVFVNHAAASYSRGQPLTANNFRKTMRRAAKRAIGDTGNNSIPSPHACRHSFALWHFVLEARAGNPDPAKKVQALLGHANRSTTEQIYLNASLLLEEELSERDQRHLMTALDGYLR</sequence>
<gene>
    <name evidence="6" type="ORF">XpiCFBP4643_07365</name>
</gene>
<keyword evidence="2" id="KW-0229">DNA integration</keyword>
<organism evidence="6 7">
    <name type="scientific">Xanthomonas pisi</name>
    <dbReference type="NCBI Taxonomy" id="56457"/>
    <lineage>
        <taxon>Bacteria</taxon>
        <taxon>Pseudomonadati</taxon>
        <taxon>Pseudomonadota</taxon>
        <taxon>Gammaproteobacteria</taxon>
        <taxon>Lysobacterales</taxon>
        <taxon>Lysobacteraceae</taxon>
        <taxon>Xanthomonas</taxon>
    </lineage>
</organism>
<dbReference type="OrthoDB" id="8773125at2"/>
<evidence type="ECO:0000256" key="1">
    <source>
        <dbReference type="ARBA" id="ARBA00008857"/>
    </source>
</evidence>
<protein>
    <recommendedName>
        <fullName evidence="5">Tyr recombinase domain-containing protein</fullName>
    </recommendedName>
</protein>
<keyword evidence="4" id="KW-0233">DNA recombination</keyword>
<dbReference type="GO" id="GO:0003677">
    <property type="term" value="F:DNA binding"/>
    <property type="evidence" value="ECO:0007669"/>
    <property type="project" value="UniProtKB-KW"/>
</dbReference>
<dbReference type="Pfam" id="PF00589">
    <property type="entry name" value="Phage_integrase"/>
    <property type="match status" value="1"/>
</dbReference>
<keyword evidence="3" id="KW-0238">DNA-binding</keyword>
<dbReference type="InterPro" id="IPR050090">
    <property type="entry name" value="Tyrosine_recombinase_XerCD"/>
</dbReference>